<protein>
    <recommendedName>
        <fullName evidence="4">SHSP domain-containing protein</fullName>
    </recommendedName>
</protein>
<dbReference type="AlphaFoldDB" id="A0A2M6XVB3"/>
<dbReference type="InterPro" id="IPR008978">
    <property type="entry name" value="HSP20-like_chaperone"/>
</dbReference>
<name>A0A2M6XVB3_9BACT</name>
<gene>
    <name evidence="5" type="ORF">COT20_00090</name>
</gene>
<dbReference type="Proteomes" id="UP000229784">
    <property type="component" value="Unassembled WGS sequence"/>
</dbReference>
<comment type="similarity">
    <text evidence="1 2">Belongs to the small heat shock protein (HSP20) family.</text>
</comment>
<proteinExistence type="inferred from homology"/>
<sequence>MSFFEKLKKGMGIEGQVEEKVAEEKKPRPKRPRKPKELKIKTEPVEPEVEVEVSQPVTEEEEKKQAPEVEIKKEKWLEPTSQSFAENLGGPEGELAIDVYQTETDLVIQSAIAGVKPEFLDISIEKDVVTIKGSREKPFEEEGDYFAQECYWGSFSREVILPAEVDPDRAEATMKEGILTIRIPKILREKKRKIKVKV</sequence>
<feature type="domain" description="SHSP" evidence="4">
    <location>
        <begin position="88"/>
        <end position="198"/>
    </location>
</feature>
<evidence type="ECO:0000313" key="6">
    <source>
        <dbReference type="Proteomes" id="UP000229784"/>
    </source>
</evidence>
<feature type="compositionally biased region" description="Basic and acidic residues" evidence="3">
    <location>
        <begin position="35"/>
        <end position="44"/>
    </location>
</feature>
<evidence type="ECO:0000256" key="2">
    <source>
        <dbReference type="RuleBase" id="RU003616"/>
    </source>
</evidence>
<dbReference type="PANTHER" id="PTHR11527">
    <property type="entry name" value="HEAT-SHOCK PROTEIN 20 FAMILY MEMBER"/>
    <property type="match status" value="1"/>
</dbReference>
<dbReference type="InterPro" id="IPR031107">
    <property type="entry name" value="Small_HSP"/>
</dbReference>
<feature type="region of interest" description="Disordered" evidence="3">
    <location>
        <begin position="1"/>
        <end position="68"/>
    </location>
</feature>
<evidence type="ECO:0000256" key="3">
    <source>
        <dbReference type="SAM" id="MobiDB-lite"/>
    </source>
</evidence>
<evidence type="ECO:0000256" key="1">
    <source>
        <dbReference type="PROSITE-ProRule" id="PRU00285"/>
    </source>
</evidence>
<dbReference type="InterPro" id="IPR002068">
    <property type="entry name" value="A-crystallin/Hsp20_dom"/>
</dbReference>
<dbReference type="Gene3D" id="2.60.40.790">
    <property type="match status" value="1"/>
</dbReference>
<reference evidence="6" key="1">
    <citation type="submission" date="2017-09" db="EMBL/GenBank/DDBJ databases">
        <title>Depth-based differentiation of microbial function through sediment-hosted aquifers and enrichment of novel symbionts in the deep terrestrial subsurface.</title>
        <authorList>
            <person name="Probst A.J."/>
            <person name="Ladd B."/>
            <person name="Jarett J.K."/>
            <person name="Geller-Mcgrath D.E."/>
            <person name="Sieber C.M.K."/>
            <person name="Emerson J.B."/>
            <person name="Anantharaman K."/>
            <person name="Thomas B.C."/>
            <person name="Malmstrom R."/>
            <person name="Stieglmeier M."/>
            <person name="Klingl A."/>
            <person name="Woyke T."/>
            <person name="Ryan C.M."/>
            <person name="Banfield J.F."/>
        </authorList>
    </citation>
    <scope>NUCLEOTIDE SEQUENCE [LARGE SCALE GENOMIC DNA]</scope>
</reference>
<organism evidence="5 6">
    <name type="scientific">bacterium (Candidatus Gribaldobacteria) CG08_land_8_20_14_0_20_39_15</name>
    <dbReference type="NCBI Taxonomy" id="2014273"/>
    <lineage>
        <taxon>Bacteria</taxon>
        <taxon>Candidatus Gribaldobacteria</taxon>
    </lineage>
</organism>
<dbReference type="PROSITE" id="PS01031">
    <property type="entry name" value="SHSP"/>
    <property type="match status" value="1"/>
</dbReference>
<dbReference type="CDD" id="cd06464">
    <property type="entry name" value="ACD_sHsps-like"/>
    <property type="match status" value="1"/>
</dbReference>
<feature type="compositionally biased region" description="Basic and acidic residues" evidence="3">
    <location>
        <begin position="17"/>
        <end position="26"/>
    </location>
</feature>
<dbReference type="EMBL" id="PEXQ01000003">
    <property type="protein sequence ID" value="PIU16595.1"/>
    <property type="molecule type" value="Genomic_DNA"/>
</dbReference>
<dbReference type="Pfam" id="PF00011">
    <property type="entry name" value="HSP20"/>
    <property type="match status" value="1"/>
</dbReference>
<dbReference type="SUPFAM" id="SSF49764">
    <property type="entry name" value="HSP20-like chaperones"/>
    <property type="match status" value="1"/>
</dbReference>
<evidence type="ECO:0000259" key="4">
    <source>
        <dbReference type="PROSITE" id="PS01031"/>
    </source>
</evidence>
<evidence type="ECO:0000313" key="5">
    <source>
        <dbReference type="EMBL" id="PIU16595.1"/>
    </source>
</evidence>
<accession>A0A2M6XVB3</accession>
<comment type="caution">
    <text evidence="5">The sequence shown here is derived from an EMBL/GenBank/DDBJ whole genome shotgun (WGS) entry which is preliminary data.</text>
</comment>